<dbReference type="EMBL" id="VLKE01000001">
    <property type="protein sequence ID" value="TWH67114.1"/>
    <property type="molecule type" value="Genomic_DNA"/>
</dbReference>
<feature type="compositionally biased region" description="Basic and acidic residues" evidence="2">
    <location>
        <begin position="293"/>
        <end position="302"/>
    </location>
</feature>
<evidence type="ECO:0000313" key="4">
    <source>
        <dbReference type="EMBL" id="TWH67114.1"/>
    </source>
</evidence>
<dbReference type="Pfam" id="PF02585">
    <property type="entry name" value="PIG-L"/>
    <property type="match status" value="1"/>
</dbReference>
<dbReference type="AlphaFoldDB" id="Q2MG03"/>
<keyword evidence="1" id="KW-0862">Zinc</keyword>
<feature type="region of interest" description="Disordered" evidence="2">
    <location>
        <begin position="252"/>
        <end position="302"/>
    </location>
</feature>
<evidence type="ECO:0000256" key="2">
    <source>
        <dbReference type="SAM" id="MobiDB-lite"/>
    </source>
</evidence>
<dbReference type="Gene3D" id="3.40.50.10320">
    <property type="entry name" value="LmbE-like"/>
    <property type="match status" value="1"/>
</dbReference>
<dbReference type="OrthoDB" id="9816564at2"/>
<evidence type="ECO:0000256" key="1">
    <source>
        <dbReference type="ARBA" id="ARBA00022833"/>
    </source>
</evidence>
<protein>
    <submittedName>
        <fullName evidence="4">LmbE family N-acetylglucosaminyl deacetylase</fullName>
    </submittedName>
    <submittedName>
        <fullName evidence="3">Putative N-acetylhexosaminyl deacetylase</fullName>
    </submittedName>
</protein>
<reference evidence="4 5" key="2">
    <citation type="submission" date="2019-07" db="EMBL/GenBank/DDBJ databases">
        <title>R&amp;d 2014.</title>
        <authorList>
            <person name="Klenk H.-P."/>
        </authorList>
    </citation>
    <scope>NUCLEOTIDE SEQUENCE [LARGE SCALE GENOMIC DNA]</scope>
    <source>
        <strain evidence="4 5">DSM 43868</strain>
    </source>
</reference>
<reference evidence="3" key="1">
    <citation type="submission" date="2004-02" db="EMBL/GenBank/DDBJ databases">
        <title>Cloning and sequencing of the fortimicin biosynthetic gene cluster from Micromonospora olivasterospora DSM 43868 and its comparison to the gentamicin cluster of Micromonospora echinospora DSM 43036.</title>
        <authorList>
            <person name="Aboshanab K.M."/>
            <person name="Schmidt-Beissner H."/>
            <person name="Wehmeier U.F."/>
            <person name="Welzel K."/>
            <person name="Vente A."/>
            <person name="Piepersberg W."/>
        </authorList>
    </citation>
    <scope>NUCLEOTIDE SEQUENCE</scope>
    <source>
        <strain evidence="3">DSM 43868</strain>
    </source>
</reference>
<keyword evidence="5" id="KW-1185">Reference proteome</keyword>
<organism evidence="3">
    <name type="scientific">Micromonospora olivasterospora</name>
    <dbReference type="NCBI Taxonomy" id="1880"/>
    <lineage>
        <taxon>Bacteria</taxon>
        <taxon>Bacillati</taxon>
        <taxon>Actinomycetota</taxon>
        <taxon>Actinomycetes</taxon>
        <taxon>Micromonosporales</taxon>
        <taxon>Micromonosporaceae</taxon>
        <taxon>Micromonospora</taxon>
    </lineage>
</organism>
<dbReference type="Proteomes" id="UP000319825">
    <property type="component" value="Unassembled WGS sequence"/>
</dbReference>
<dbReference type="InterPro" id="IPR024078">
    <property type="entry name" value="LmbE-like_dom_sf"/>
</dbReference>
<dbReference type="EMBL" id="AJ628421">
    <property type="protein sequence ID" value="CAF31544.1"/>
    <property type="molecule type" value="Genomic_DNA"/>
</dbReference>
<dbReference type="SUPFAM" id="SSF102588">
    <property type="entry name" value="LmbE-like"/>
    <property type="match status" value="1"/>
</dbReference>
<dbReference type="GO" id="GO:0016137">
    <property type="term" value="P:glycoside metabolic process"/>
    <property type="evidence" value="ECO:0007669"/>
    <property type="project" value="UniProtKB-ARBA"/>
</dbReference>
<evidence type="ECO:0000313" key="5">
    <source>
        <dbReference type="Proteomes" id="UP000319825"/>
    </source>
</evidence>
<sequence>MSTAQSLDHPVPGALRLPRPAKVLLVSPHPDDIAWSLGGTVARVAAAGAAMSALTVFGRTSYAPGSAAHGTSAAIAVRAREDVMWATATGVRLHRGDLPDASLRGYDDDTEMGAQPEPAIVSEVADRLTPVLRAARPDLLLVPLAVRGHVDHLAARSAAEYVAAAEAPDCALLYYEDLPYAAGVDHSHTEHPVLVDVAGYHAQREAGVLCYPSQEPHLILPIIAAHTSVTGGERLWGATASAAQRLAELLAAAPQSDQQPDQRPAERGSGHRPRRAPVVVHASAPADQTADSPLRRMESQPW</sequence>
<dbReference type="RefSeq" id="WP_145774054.1">
    <property type="nucleotide sequence ID" value="NZ_BAAATQ010000085.1"/>
</dbReference>
<evidence type="ECO:0000313" key="3">
    <source>
        <dbReference type="EMBL" id="CAF31544.1"/>
    </source>
</evidence>
<proteinExistence type="predicted"/>
<feature type="compositionally biased region" description="Low complexity" evidence="2">
    <location>
        <begin position="252"/>
        <end position="262"/>
    </location>
</feature>
<gene>
    <name evidence="3" type="primary">forD</name>
    <name evidence="4" type="ORF">JD77_02083</name>
</gene>
<accession>Q2MG03</accession>
<name>Q2MG03_MICOL</name>
<dbReference type="InterPro" id="IPR003737">
    <property type="entry name" value="GlcNAc_PI_deacetylase-related"/>
</dbReference>